<protein>
    <recommendedName>
        <fullName evidence="3">Collagen-like protein</fullName>
    </recommendedName>
</protein>
<dbReference type="AlphaFoldDB" id="A0A9E7A1Y1"/>
<dbReference type="EMBL" id="CP094358">
    <property type="protein sequence ID" value="UOB18246.1"/>
    <property type="molecule type" value="Genomic_DNA"/>
</dbReference>
<accession>A0A9E7A1Y1</accession>
<gene>
    <name evidence="1" type="ORF">MQE35_02860</name>
</gene>
<name>A0A9E7A1Y1_9FLAO</name>
<evidence type="ECO:0000313" key="1">
    <source>
        <dbReference type="EMBL" id="UOB18246.1"/>
    </source>
</evidence>
<dbReference type="RefSeq" id="WP_255844324.1">
    <property type="nucleotide sequence ID" value="NZ_CP094358.1"/>
</dbReference>
<proteinExistence type="predicted"/>
<dbReference type="Proteomes" id="UP000831290">
    <property type="component" value="Chromosome"/>
</dbReference>
<reference evidence="1" key="1">
    <citation type="submission" date="2022-03" db="EMBL/GenBank/DDBJ databases">
        <title>Description of Abyssus ytuae gen. nov., sp. nov., a novel member of the family Flavobacteriaceae isolated from the sediment of Mariana Trench.</title>
        <authorList>
            <person name="Zhang J."/>
            <person name="Xu X."/>
        </authorList>
    </citation>
    <scope>NUCLEOTIDE SEQUENCE</scope>
    <source>
        <strain evidence="1">MT3330</strain>
    </source>
</reference>
<evidence type="ECO:0008006" key="3">
    <source>
        <dbReference type="Google" id="ProtNLM"/>
    </source>
</evidence>
<keyword evidence="2" id="KW-1185">Reference proteome</keyword>
<dbReference type="KEGG" id="fbm:MQE35_02860"/>
<sequence>MKKILALFLATSLLFISCEGDQGPPGRDGLDGGLIVGQLFEIRNVDFTPENDYGVLIDFPSDVEVLESDVVVAYILVGVDNGLDIWEPLPQTLAVDDDILIYAFNHTAGDIELFLDGTVVLDNLSSDLTLGKTFRVAILPADAVAPIDLSSMESLMSVLRQNKTVIN</sequence>
<evidence type="ECO:0000313" key="2">
    <source>
        <dbReference type="Proteomes" id="UP000831290"/>
    </source>
</evidence>
<dbReference type="PROSITE" id="PS51257">
    <property type="entry name" value="PROKAR_LIPOPROTEIN"/>
    <property type="match status" value="1"/>
</dbReference>
<organism evidence="1 2">
    <name type="scientific">Abyssalbus ytuae</name>
    <dbReference type="NCBI Taxonomy" id="2926907"/>
    <lineage>
        <taxon>Bacteria</taxon>
        <taxon>Pseudomonadati</taxon>
        <taxon>Bacteroidota</taxon>
        <taxon>Flavobacteriia</taxon>
        <taxon>Flavobacteriales</taxon>
        <taxon>Flavobacteriaceae</taxon>
        <taxon>Abyssalbus</taxon>
    </lineage>
</organism>